<dbReference type="Gene3D" id="3.80.10.10">
    <property type="entry name" value="Ribonuclease Inhibitor"/>
    <property type="match status" value="1"/>
</dbReference>
<dbReference type="GeneID" id="111014258"/>
<name>A0A6J1CTR8_MOMCH</name>
<organism evidence="20 21">
    <name type="scientific">Momordica charantia</name>
    <name type="common">Bitter gourd</name>
    <name type="synonym">Balsam pear</name>
    <dbReference type="NCBI Taxonomy" id="3673"/>
    <lineage>
        <taxon>Eukaryota</taxon>
        <taxon>Viridiplantae</taxon>
        <taxon>Streptophyta</taxon>
        <taxon>Embryophyta</taxon>
        <taxon>Tracheophyta</taxon>
        <taxon>Spermatophyta</taxon>
        <taxon>Magnoliopsida</taxon>
        <taxon>eudicotyledons</taxon>
        <taxon>Gunneridae</taxon>
        <taxon>Pentapetalae</taxon>
        <taxon>rosids</taxon>
        <taxon>fabids</taxon>
        <taxon>Cucurbitales</taxon>
        <taxon>Cucurbitaceae</taxon>
        <taxon>Momordiceae</taxon>
        <taxon>Momordica</taxon>
    </lineage>
</organism>
<evidence type="ECO:0000256" key="4">
    <source>
        <dbReference type="ARBA" id="ARBA00022614"/>
    </source>
</evidence>
<evidence type="ECO:0000256" key="7">
    <source>
        <dbReference type="ARBA" id="ARBA00022729"/>
    </source>
</evidence>
<dbReference type="PANTHER" id="PTHR45631">
    <property type="entry name" value="OS07G0107800 PROTEIN-RELATED"/>
    <property type="match status" value="1"/>
</dbReference>
<evidence type="ECO:0000313" key="20">
    <source>
        <dbReference type="Proteomes" id="UP000504603"/>
    </source>
</evidence>
<dbReference type="InterPro" id="IPR001245">
    <property type="entry name" value="Ser-Thr/Tyr_kinase_cat_dom"/>
</dbReference>
<keyword evidence="13 17" id="KW-0472">Membrane</keyword>
<evidence type="ECO:0000256" key="12">
    <source>
        <dbReference type="ARBA" id="ARBA00022989"/>
    </source>
</evidence>
<dbReference type="RefSeq" id="XP_022144618.1">
    <property type="nucleotide sequence ID" value="XM_022288926.1"/>
</dbReference>
<dbReference type="GO" id="GO:0004674">
    <property type="term" value="F:protein serine/threonine kinase activity"/>
    <property type="evidence" value="ECO:0007669"/>
    <property type="project" value="UniProtKB-KW"/>
</dbReference>
<dbReference type="Gene3D" id="3.30.200.20">
    <property type="entry name" value="Phosphorylase Kinase, domain 1"/>
    <property type="match status" value="1"/>
</dbReference>
<dbReference type="InterPro" id="IPR032675">
    <property type="entry name" value="LRR_dom_sf"/>
</dbReference>
<dbReference type="InterPro" id="IPR001611">
    <property type="entry name" value="Leu-rich_rpt"/>
</dbReference>
<evidence type="ECO:0000256" key="14">
    <source>
        <dbReference type="ARBA" id="ARBA00047899"/>
    </source>
</evidence>
<feature type="domain" description="Protein kinase" evidence="19">
    <location>
        <begin position="583"/>
        <end position="844"/>
    </location>
</feature>
<dbReference type="Pfam" id="PF13855">
    <property type="entry name" value="LRR_8"/>
    <property type="match status" value="1"/>
</dbReference>
<dbReference type="InterPro" id="IPR008271">
    <property type="entry name" value="Ser/Thr_kinase_AS"/>
</dbReference>
<keyword evidence="4" id="KW-0433">Leucine-rich repeat</keyword>
<accession>A0A6J1CTR8</accession>
<comment type="subcellular location">
    <subcellularLocation>
        <location evidence="1">Membrane</location>
        <topology evidence="1">Single-pass membrane protein</topology>
    </subcellularLocation>
</comment>
<keyword evidence="5" id="KW-0808">Transferase</keyword>
<comment type="catalytic activity">
    <reaction evidence="14">
        <text>L-threonyl-[protein] + ATP = O-phospho-L-threonyl-[protein] + ADP + H(+)</text>
        <dbReference type="Rhea" id="RHEA:46608"/>
        <dbReference type="Rhea" id="RHEA-COMP:11060"/>
        <dbReference type="Rhea" id="RHEA-COMP:11605"/>
        <dbReference type="ChEBI" id="CHEBI:15378"/>
        <dbReference type="ChEBI" id="CHEBI:30013"/>
        <dbReference type="ChEBI" id="CHEBI:30616"/>
        <dbReference type="ChEBI" id="CHEBI:61977"/>
        <dbReference type="ChEBI" id="CHEBI:456216"/>
        <dbReference type="EC" id="2.7.11.1"/>
    </reaction>
</comment>
<sequence length="883" mass="98285">MNMRTRYFLVCLALVIIAQAQDQSGFISIDCGLPANSSYKESTTNITYISDAAYINSGVNKSIDLNKSSYEEQLSSVRSFPEGIRNCYNISDVVSDTKYLIRASFLYGNYDGLRYLPNFDLYFGDSMWTTVNITTEAIKFDYDIIHIPSANSVQICLINTGAGIPFISALEFRPLPNLIYPVESGSLSLFTRLDMGSSSNILYRFPYDVFDRIWTPYNNDEDFNRLNTTLTVDADNHTEYQPAAIVMETAFVPKNASRSFSLSWEPADKNTQYYMYLHFAEVVKLQRNQFRGFNISYNGEYWKGPVIPDYLHTSSIYSTNPLGFPENEHNFTFSRIENSTLPPILNAVEIYFKINISELESDQGDVDAIRKIKSTYGVIKDWEGDPCIPRAYPWSGVGCSNESTPRIISLNLSSSGLTGDITPDISSLTALQILDLSNNSLAGKLPDSLSKLSNLTVLKLENNNLSCPIPLELIRRFNDSSLSLSMKGNPNIGAVECTGEEKEVEKEKEKNNKFVIPIVASVGGLLVIVITAGVVFWIARSKRKQKGKDVAEVDRPESNILGGSYLETRRKPFTYSEIVRMTNNFARILGRGRFGAVYHGLVDDIQVAVKMLAPSAIQGHDQFKAEVTVLLKVQHRNLTSLVGYLNEGTHLGLVYEYMANGSLAQRLSEISSRVLSWEDRLRIAMDAAQGLEYLHDGCKPPIIHGDVKAANILLTENLQAKISDFGLSKSHPTDDKASYLDPEYKTLNRLSAKSDVYSFGITLLEIVSCRPAISKSQGKDSVHIVKWVGSRLAQGDTQSIADPRLKGEYNITSVQKAVEIAMACVAVNSIRRPTMGQVVAELKVCLATELDRTPESHPPNSTDYTDMTSIYRVLPAQSGPMAR</sequence>
<dbReference type="Gene3D" id="1.10.510.10">
    <property type="entry name" value="Transferase(Phosphotransferase) domain 1"/>
    <property type="match status" value="1"/>
</dbReference>
<dbReference type="PROSITE" id="PS00108">
    <property type="entry name" value="PROTEIN_KINASE_ST"/>
    <property type="match status" value="1"/>
</dbReference>
<keyword evidence="8" id="KW-0677">Repeat</keyword>
<dbReference type="InterPro" id="IPR024788">
    <property type="entry name" value="Malectin-like_Carb-bd_dom"/>
</dbReference>
<dbReference type="FunFam" id="3.80.10.10:FF:000129">
    <property type="entry name" value="Leucine-rich repeat receptor-like kinase"/>
    <property type="match status" value="1"/>
</dbReference>
<evidence type="ECO:0000256" key="16">
    <source>
        <dbReference type="PROSITE-ProRule" id="PRU10141"/>
    </source>
</evidence>
<dbReference type="PROSITE" id="PS50011">
    <property type="entry name" value="PROTEIN_KINASE_DOM"/>
    <property type="match status" value="1"/>
</dbReference>
<evidence type="ECO:0000256" key="3">
    <source>
        <dbReference type="ARBA" id="ARBA00022527"/>
    </source>
</evidence>
<keyword evidence="11 16" id="KW-0067">ATP-binding</keyword>
<dbReference type="KEGG" id="mcha:111014258"/>
<dbReference type="SUPFAM" id="SSF52058">
    <property type="entry name" value="L domain-like"/>
    <property type="match status" value="1"/>
</dbReference>
<proteinExistence type="predicted"/>
<keyword evidence="9 16" id="KW-0547">Nucleotide-binding</keyword>
<dbReference type="Proteomes" id="UP000504603">
    <property type="component" value="Unplaced"/>
</dbReference>
<protein>
    <recommendedName>
        <fullName evidence="2">non-specific serine/threonine protein kinase</fullName>
        <ecNumber evidence="2">2.7.11.1</ecNumber>
    </recommendedName>
</protein>
<feature type="chain" id="PRO_5026900743" description="non-specific serine/threonine protein kinase" evidence="18">
    <location>
        <begin position="21"/>
        <end position="883"/>
    </location>
</feature>
<evidence type="ECO:0000256" key="17">
    <source>
        <dbReference type="SAM" id="Phobius"/>
    </source>
</evidence>
<dbReference type="EC" id="2.7.11.1" evidence="2"/>
<feature type="signal peptide" evidence="18">
    <location>
        <begin position="1"/>
        <end position="20"/>
    </location>
</feature>
<reference evidence="21" key="1">
    <citation type="submission" date="2025-08" db="UniProtKB">
        <authorList>
            <consortium name="RefSeq"/>
        </authorList>
    </citation>
    <scope>IDENTIFICATION</scope>
    <source>
        <strain evidence="21">OHB3-1</strain>
    </source>
</reference>
<dbReference type="GO" id="GO:0016020">
    <property type="term" value="C:membrane"/>
    <property type="evidence" value="ECO:0007669"/>
    <property type="project" value="UniProtKB-SubCell"/>
</dbReference>
<keyword evidence="3" id="KW-0723">Serine/threonine-protein kinase</keyword>
<dbReference type="Pfam" id="PF07714">
    <property type="entry name" value="PK_Tyr_Ser-Thr"/>
    <property type="match status" value="1"/>
</dbReference>
<dbReference type="PANTHER" id="PTHR45631:SF202">
    <property type="entry name" value="SENESCENCE-INDUCED RECEPTOR-LIKE SERINE_THREONINE-PROTEIN KINASE"/>
    <property type="match status" value="1"/>
</dbReference>
<dbReference type="Pfam" id="PF12819">
    <property type="entry name" value="Malectin_like"/>
    <property type="match status" value="1"/>
</dbReference>
<evidence type="ECO:0000256" key="13">
    <source>
        <dbReference type="ARBA" id="ARBA00023136"/>
    </source>
</evidence>
<dbReference type="PROSITE" id="PS00107">
    <property type="entry name" value="PROTEIN_KINASE_ATP"/>
    <property type="match status" value="1"/>
</dbReference>
<evidence type="ECO:0000256" key="15">
    <source>
        <dbReference type="ARBA" id="ARBA00048679"/>
    </source>
</evidence>
<evidence type="ECO:0000256" key="6">
    <source>
        <dbReference type="ARBA" id="ARBA00022692"/>
    </source>
</evidence>
<evidence type="ECO:0000256" key="11">
    <source>
        <dbReference type="ARBA" id="ARBA00022840"/>
    </source>
</evidence>
<evidence type="ECO:0000256" key="10">
    <source>
        <dbReference type="ARBA" id="ARBA00022777"/>
    </source>
</evidence>
<dbReference type="CDD" id="cd12087">
    <property type="entry name" value="TM_EGFR-like"/>
    <property type="match status" value="1"/>
</dbReference>
<dbReference type="GO" id="GO:0005524">
    <property type="term" value="F:ATP binding"/>
    <property type="evidence" value="ECO:0007669"/>
    <property type="project" value="UniProtKB-UniRule"/>
</dbReference>
<dbReference type="OrthoDB" id="1646090at2759"/>
<dbReference type="InterPro" id="IPR011009">
    <property type="entry name" value="Kinase-like_dom_sf"/>
</dbReference>
<dbReference type="InterPro" id="IPR000719">
    <property type="entry name" value="Prot_kinase_dom"/>
</dbReference>
<evidence type="ECO:0000313" key="21">
    <source>
        <dbReference type="RefSeq" id="XP_022144618.1"/>
    </source>
</evidence>
<evidence type="ECO:0000256" key="5">
    <source>
        <dbReference type="ARBA" id="ARBA00022679"/>
    </source>
</evidence>
<keyword evidence="20" id="KW-1185">Reference proteome</keyword>
<gene>
    <name evidence="21" type="primary">LOC111014258</name>
</gene>
<evidence type="ECO:0000259" key="19">
    <source>
        <dbReference type="PROSITE" id="PS50011"/>
    </source>
</evidence>
<dbReference type="SMART" id="SM00220">
    <property type="entry name" value="S_TKc"/>
    <property type="match status" value="1"/>
</dbReference>
<dbReference type="InterPro" id="IPR017441">
    <property type="entry name" value="Protein_kinase_ATP_BS"/>
</dbReference>
<feature type="binding site" evidence="16">
    <location>
        <position position="610"/>
    </location>
    <ligand>
        <name>ATP</name>
        <dbReference type="ChEBI" id="CHEBI:30616"/>
    </ligand>
</feature>
<evidence type="ECO:0000256" key="8">
    <source>
        <dbReference type="ARBA" id="ARBA00022737"/>
    </source>
</evidence>
<keyword evidence="7 18" id="KW-0732">Signal</keyword>
<dbReference type="AlphaFoldDB" id="A0A6J1CTR8"/>
<evidence type="ECO:0000256" key="18">
    <source>
        <dbReference type="SAM" id="SignalP"/>
    </source>
</evidence>
<keyword evidence="12 17" id="KW-1133">Transmembrane helix</keyword>
<evidence type="ECO:0000256" key="1">
    <source>
        <dbReference type="ARBA" id="ARBA00004167"/>
    </source>
</evidence>
<keyword evidence="10" id="KW-0418">Kinase</keyword>
<evidence type="ECO:0000256" key="2">
    <source>
        <dbReference type="ARBA" id="ARBA00012513"/>
    </source>
</evidence>
<keyword evidence="6 17" id="KW-0812">Transmembrane</keyword>
<dbReference type="SUPFAM" id="SSF56112">
    <property type="entry name" value="Protein kinase-like (PK-like)"/>
    <property type="match status" value="1"/>
</dbReference>
<evidence type="ECO:0000256" key="9">
    <source>
        <dbReference type="ARBA" id="ARBA00022741"/>
    </source>
</evidence>
<comment type="catalytic activity">
    <reaction evidence="15">
        <text>L-seryl-[protein] + ATP = O-phospho-L-seryl-[protein] + ADP + H(+)</text>
        <dbReference type="Rhea" id="RHEA:17989"/>
        <dbReference type="Rhea" id="RHEA-COMP:9863"/>
        <dbReference type="Rhea" id="RHEA-COMP:11604"/>
        <dbReference type="ChEBI" id="CHEBI:15378"/>
        <dbReference type="ChEBI" id="CHEBI:29999"/>
        <dbReference type="ChEBI" id="CHEBI:30616"/>
        <dbReference type="ChEBI" id="CHEBI:83421"/>
        <dbReference type="ChEBI" id="CHEBI:456216"/>
        <dbReference type="EC" id="2.7.11.1"/>
    </reaction>
</comment>
<feature type="transmembrane region" description="Helical" evidence="17">
    <location>
        <begin position="514"/>
        <end position="539"/>
    </location>
</feature>